<dbReference type="InterPro" id="IPR025322">
    <property type="entry name" value="PADRE_dom"/>
</dbReference>
<dbReference type="EnsemblPlants" id="TraesCS2A02G130300.1">
    <property type="protein sequence ID" value="TraesCS2A02G130300.1.cds1"/>
    <property type="gene ID" value="TraesCS2A02G130300"/>
</dbReference>
<gene>
    <name evidence="2" type="primary">LOC123184837</name>
</gene>
<organism evidence="2">
    <name type="scientific">Triticum aestivum</name>
    <name type="common">Wheat</name>
    <dbReference type="NCBI Taxonomy" id="4565"/>
    <lineage>
        <taxon>Eukaryota</taxon>
        <taxon>Viridiplantae</taxon>
        <taxon>Streptophyta</taxon>
        <taxon>Embryophyta</taxon>
        <taxon>Tracheophyta</taxon>
        <taxon>Spermatophyta</taxon>
        <taxon>Magnoliopsida</taxon>
        <taxon>Liliopsida</taxon>
        <taxon>Poales</taxon>
        <taxon>Poaceae</taxon>
        <taxon>BOP clade</taxon>
        <taxon>Pooideae</taxon>
        <taxon>Triticodae</taxon>
        <taxon>Triticeae</taxon>
        <taxon>Triticinae</taxon>
        <taxon>Triticum</taxon>
    </lineage>
</organism>
<proteinExistence type="predicted"/>
<dbReference type="Gramene" id="TraesJAG2A03G00619400.1">
    <property type="protein sequence ID" value="TraesJAG2A03G00619400.1.CDS1"/>
    <property type="gene ID" value="TraesJAG2A03G00619400"/>
</dbReference>
<feature type="region of interest" description="Disordered" evidence="1">
    <location>
        <begin position="159"/>
        <end position="183"/>
    </location>
</feature>
<dbReference type="Gramene" id="TraesARI2A03G00626820.1">
    <property type="protein sequence ID" value="TraesARI2A03G00626820.1.CDS1"/>
    <property type="gene ID" value="TraesARI2A03G00626820"/>
</dbReference>
<dbReference type="Proteomes" id="UP000019116">
    <property type="component" value="Chromosome 2A"/>
</dbReference>
<dbReference type="PANTHER" id="PTHR33052">
    <property type="entry name" value="DUF4228 DOMAIN PROTEIN-RELATED"/>
    <property type="match status" value="1"/>
</dbReference>
<dbReference type="Pfam" id="PF14009">
    <property type="entry name" value="PADRE"/>
    <property type="match status" value="1"/>
</dbReference>
<reference evidence="2" key="2">
    <citation type="submission" date="2018-10" db="UniProtKB">
        <authorList>
            <consortium name="EnsemblPlants"/>
        </authorList>
    </citation>
    <scope>IDENTIFICATION</scope>
</reference>
<accession>A0A3B6AT65</accession>
<dbReference type="Gramene" id="TraesNOR2A03G00628290.1">
    <property type="protein sequence ID" value="TraesNOR2A03G00628290.1.CDS1"/>
    <property type="gene ID" value="TraesNOR2A03G00628290"/>
</dbReference>
<dbReference type="AlphaFoldDB" id="A0A3B6AT65"/>
<dbReference type="Gramene" id="TraesCS2A02G130300.1">
    <property type="protein sequence ID" value="TraesCS2A02G130300.1.cds1"/>
    <property type="gene ID" value="TraesCS2A02G130300"/>
</dbReference>
<dbReference type="Gramene" id="TraesPARA_EIv1.0_0436240.1">
    <property type="protein sequence ID" value="TraesPARA_EIv1.0_0436240.1.CDS1"/>
    <property type="gene ID" value="TraesPARA_EIv1.0_0436240"/>
</dbReference>
<dbReference type="GeneID" id="123184837"/>
<evidence type="ECO:0000256" key="1">
    <source>
        <dbReference type="SAM" id="MobiDB-lite"/>
    </source>
</evidence>
<dbReference type="Gramene" id="TraesCLE_scaffold_046706_01G000100.1">
    <property type="protein sequence ID" value="TraesCLE_scaffold_046706_01G000100.1"/>
    <property type="gene ID" value="TraesCLE_scaffold_046706_01G000100"/>
</dbReference>
<keyword evidence="3" id="KW-1185">Reference proteome</keyword>
<dbReference type="OrthoDB" id="1899115at2759"/>
<name>A0A3B6AT65_WHEAT</name>
<dbReference type="Gramene" id="TraesJUL2A03G00624050.1">
    <property type="protein sequence ID" value="TraesJUL2A03G00624050.1.CDS1"/>
    <property type="gene ID" value="TraesJUL2A03G00624050"/>
</dbReference>
<dbReference type="RefSeq" id="XP_044452820.1">
    <property type="nucleotide sequence ID" value="XM_044596885.1"/>
</dbReference>
<evidence type="ECO:0000313" key="3">
    <source>
        <dbReference type="Proteomes" id="UP000019116"/>
    </source>
</evidence>
<evidence type="ECO:0000313" key="2">
    <source>
        <dbReference type="EnsemblPlants" id="TraesCS2A02G130300.1.cds1"/>
    </source>
</evidence>
<dbReference type="Gramene" id="TraesROB_scaffold_049054_01G000100.1">
    <property type="protein sequence ID" value="TraesROB_scaffold_049054_01G000100.1"/>
    <property type="gene ID" value="TraesROB_scaffold_049054_01G000100"/>
</dbReference>
<dbReference type="OMA" id="GCTAWEA"/>
<protein>
    <submittedName>
        <fullName evidence="2">Uncharacterized protein</fullName>
    </submittedName>
</protein>
<reference evidence="2" key="1">
    <citation type="submission" date="2018-08" db="EMBL/GenBank/DDBJ databases">
        <authorList>
            <person name="Rossello M."/>
        </authorList>
    </citation>
    <scope>NUCLEOTIDE SEQUENCE [LARGE SCALE GENOMIC DNA]</scope>
    <source>
        <strain evidence="2">cv. Chinese Spring</strain>
    </source>
</reference>
<dbReference type="Gramene" id="TraesWEE_scaffold_042183_01G000100.1">
    <property type="protein sequence ID" value="TraesWEE_scaffold_042183_01G000100.1"/>
    <property type="gene ID" value="TraesWEE_scaffold_042183_01G000100"/>
</dbReference>
<dbReference type="Gramene" id="TraesCAD_scaffold_049411_01G000100.1">
    <property type="protein sequence ID" value="TraesCAD_scaffold_049411_01G000100.1"/>
    <property type="gene ID" value="TraesCAD_scaffold_049411_01G000100"/>
</dbReference>
<dbReference type="Gramene" id="TraesLAC2A03G00623890.1">
    <property type="protein sequence ID" value="TraesLAC2A03G00623890.1.CDS1"/>
    <property type="gene ID" value="TraesLAC2A03G00623890"/>
</dbReference>
<dbReference type="Gramene" id="TraesCS2A03G0266600.1">
    <property type="protein sequence ID" value="TraesCS2A03G0266600.1.CDS1"/>
    <property type="gene ID" value="TraesCS2A03G0266600"/>
</dbReference>
<sequence length="244" mass="25979">MANGVLRWLCVVPGRTQRRRRRAVKLVLWGGETRAAEPGSTAGEVMVEHGAGGRVVCRADGFRIGRSSPMLAVEDRLEAGRTYLVVPVDRLPAQGQGAVTAASLAALSYDSHNGRAGGAPSSAPSLAGGGRSPFEYVKDGDGRTVISVTEEFIVKTITGRRPPAGAGGGRGDEEDNGSPICSTPELRKHYELLVGAARGRPWSPRLETIEERKARRRLDVVISPRRLSPAKLLGLVKGSNELAR</sequence>
<dbReference type="STRING" id="4565.A0A3B6AT65"/>
<dbReference type="Gramene" id="TraesSYM2A03G00626340.1">
    <property type="protein sequence ID" value="TraesSYM2A03G00626340.1.CDS1"/>
    <property type="gene ID" value="TraesSYM2A03G00626340"/>
</dbReference>
<dbReference type="Gramene" id="TraesMAC2A03G00618390.1">
    <property type="protein sequence ID" value="TraesMAC2A03G00618390.1.CDS1"/>
    <property type="gene ID" value="TraesMAC2A03G00618390"/>
</dbReference>